<evidence type="ECO:0000313" key="2">
    <source>
        <dbReference type="EMBL" id="GAG45900.1"/>
    </source>
</evidence>
<dbReference type="GO" id="GO:0000150">
    <property type="term" value="F:DNA strand exchange activity"/>
    <property type="evidence" value="ECO:0007669"/>
    <property type="project" value="InterPro"/>
</dbReference>
<dbReference type="AlphaFoldDB" id="X0XRL3"/>
<dbReference type="Gene3D" id="3.90.1750.20">
    <property type="entry name" value="Putative Large Serine Recombinase, Chain B, Domain 2"/>
    <property type="match status" value="1"/>
</dbReference>
<dbReference type="InterPro" id="IPR050639">
    <property type="entry name" value="SSR_resolvase"/>
</dbReference>
<sequence>IKGRRKRVKKGKLPTGTRMFGFSYIKGNGEGEGIRVIYEDEAKWIGQWRDWILEDELTFNKISLRMRAEGIPKVPSTIRGILTNSAIMGKTYAYTCAYEKYVAPDGTRKKRLINKPREEWVEIPNASPAIISEEDFWAIQAKLTLNKQLGGCKNAKTKYLWAGHLFCTFCGRRYRGKRTTVYNNGIAVVYEYYECPCKNRIVSAEKCPNRSWRREELDKLL</sequence>
<dbReference type="GO" id="GO:0003677">
    <property type="term" value="F:DNA binding"/>
    <property type="evidence" value="ECO:0007669"/>
    <property type="project" value="InterPro"/>
</dbReference>
<feature type="non-terminal residue" evidence="2">
    <location>
        <position position="1"/>
    </location>
</feature>
<organism evidence="2">
    <name type="scientific">marine sediment metagenome</name>
    <dbReference type="NCBI Taxonomy" id="412755"/>
    <lineage>
        <taxon>unclassified sequences</taxon>
        <taxon>metagenomes</taxon>
        <taxon>ecological metagenomes</taxon>
    </lineage>
</organism>
<comment type="caution">
    <text evidence="2">The sequence shown here is derived from an EMBL/GenBank/DDBJ whole genome shotgun (WGS) entry which is preliminary data.</text>
</comment>
<dbReference type="InterPro" id="IPR011109">
    <property type="entry name" value="DNA_bind_recombinase_dom"/>
</dbReference>
<evidence type="ECO:0000259" key="1">
    <source>
        <dbReference type="PROSITE" id="PS51737"/>
    </source>
</evidence>
<dbReference type="InterPro" id="IPR025827">
    <property type="entry name" value="Zn_ribbon_recom_dom"/>
</dbReference>
<dbReference type="PANTHER" id="PTHR30461">
    <property type="entry name" value="DNA-INVERTASE FROM LAMBDOID PROPHAGE"/>
    <property type="match status" value="1"/>
</dbReference>
<feature type="non-terminal residue" evidence="2">
    <location>
        <position position="221"/>
    </location>
</feature>
<gene>
    <name evidence="2" type="ORF">S01H1_80200</name>
</gene>
<dbReference type="PANTHER" id="PTHR30461:SF23">
    <property type="entry name" value="DNA RECOMBINASE-RELATED"/>
    <property type="match status" value="1"/>
</dbReference>
<dbReference type="Pfam" id="PF13408">
    <property type="entry name" value="Zn_ribbon_recom"/>
    <property type="match status" value="1"/>
</dbReference>
<dbReference type="Pfam" id="PF07508">
    <property type="entry name" value="Recombinase"/>
    <property type="match status" value="1"/>
</dbReference>
<protein>
    <recommendedName>
        <fullName evidence="1">Recombinase domain-containing protein</fullName>
    </recommendedName>
</protein>
<dbReference type="EMBL" id="BARS01054132">
    <property type="protein sequence ID" value="GAG45900.1"/>
    <property type="molecule type" value="Genomic_DNA"/>
</dbReference>
<reference evidence="2" key="1">
    <citation type="journal article" date="2014" name="Front. Microbiol.">
        <title>High frequency of phylogenetically diverse reductive dehalogenase-homologous genes in deep subseafloor sedimentary metagenomes.</title>
        <authorList>
            <person name="Kawai M."/>
            <person name="Futagami T."/>
            <person name="Toyoda A."/>
            <person name="Takaki Y."/>
            <person name="Nishi S."/>
            <person name="Hori S."/>
            <person name="Arai W."/>
            <person name="Tsubouchi T."/>
            <person name="Morono Y."/>
            <person name="Uchiyama I."/>
            <person name="Ito T."/>
            <person name="Fujiyama A."/>
            <person name="Inagaki F."/>
            <person name="Takami H."/>
        </authorList>
    </citation>
    <scope>NUCLEOTIDE SEQUENCE</scope>
    <source>
        <strain evidence="2">Expedition CK06-06</strain>
    </source>
</reference>
<name>X0XRL3_9ZZZZ</name>
<dbReference type="PROSITE" id="PS51737">
    <property type="entry name" value="RECOMBINASE_DNA_BIND"/>
    <property type="match status" value="1"/>
</dbReference>
<accession>X0XRL3</accession>
<feature type="domain" description="Recombinase" evidence="1">
    <location>
        <begin position="21"/>
        <end position="149"/>
    </location>
</feature>
<dbReference type="InterPro" id="IPR038109">
    <property type="entry name" value="DNA_bind_recomb_sf"/>
</dbReference>
<proteinExistence type="predicted"/>